<keyword evidence="3" id="KW-1185">Reference proteome</keyword>
<protein>
    <submittedName>
        <fullName evidence="2">Uncharacterized protein</fullName>
    </submittedName>
</protein>
<dbReference type="Proteomes" id="UP000011769">
    <property type="component" value="Unassembled WGS sequence"/>
</dbReference>
<keyword evidence="1" id="KW-0472">Membrane</keyword>
<reference evidence="2 3" key="1">
    <citation type="journal article" date="2013" name="PLoS ONE">
        <title>Comparative Genomic Characterization of Three Streptococcus parauberis Strains in Fish Pathogen, as Assessed by Wide-Genome Analyses.</title>
        <authorList>
            <person name="Nho S.W."/>
            <person name="Hikima J."/>
            <person name="Park S.B."/>
            <person name="Jang H.B."/>
            <person name="Cha I.S."/>
            <person name="Yasuike M."/>
            <person name="Nakamura Y."/>
            <person name="Fujiwara A."/>
            <person name="Sano M."/>
            <person name="Kanai K."/>
            <person name="Kondo H."/>
            <person name="Hirono I."/>
            <person name="Takeyama H."/>
            <person name="Aoki T."/>
            <person name="Jung T.S."/>
        </authorList>
    </citation>
    <scope>NUCLEOTIDE SEQUENCE [LARGE SCALE GENOMIC DNA]</scope>
    <source>
        <strain evidence="2 3">KRS-02083</strain>
    </source>
</reference>
<comment type="caution">
    <text evidence="2">The sequence shown here is derived from an EMBL/GenBank/DDBJ whole genome shotgun (WGS) entry which is preliminary data.</text>
</comment>
<evidence type="ECO:0000313" key="3">
    <source>
        <dbReference type="Proteomes" id="UP000011769"/>
    </source>
</evidence>
<gene>
    <name evidence="2" type="ORF">SPJ1_0360</name>
</gene>
<evidence type="ECO:0000313" key="2">
    <source>
        <dbReference type="EMBL" id="EMG26398.1"/>
    </source>
</evidence>
<organism evidence="2 3">
    <name type="scientific">Streptococcus parauberis KRS-02083</name>
    <dbReference type="NCBI Taxonomy" id="1207545"/>
    <lineage>
        <taxon>Bacteria</taxon>
        <taxon>Bacillati</taxon>
        <taxon>Bacillota</taxon>
        <taxon>Bacilli</taxon>
        <taxon>Lactobacillales</taxon>
        <taxon>Streptococcaceae</taxon>
        <taxon>Streptococcus</taxon>
    </lineage>
</organism>
<sequence length="54" mass="5791">MQQFAGALGTALASIIANSHANFTLGVQNVYLLFTAFALISLFSYFGMFKALAK</sequence>
<name>A0ABN0IU84_9STRE</name>
<proteinExistence type="predicted"/>
<keyword evidence="1" id="KW-1133">Transmembrane helix</keyword>
<feature type="transmembrane region" description="Helical" evidence="1">
    <location>
        <begin position="31"/>
        <end position="53"/>
    </location>
</feature>
<evidence type="ECO:0000256" key="1">
    <source>
        <dbReference type="SAM" id="Phobius"/>
    </source>
</evidence>
<dbReference type="EMBL" id="ALYM01000001">
    <property type="protein sequence ID" value="EMG26398.1"/>
    <property type="molecule type" value="Genomic_DNA"/>
</dbReference>
<accession>A0ABN0IU84</accession>
<keyword evidence="1" id="KW-0812">Transmembrane</keyword>